<sequence>MSEAEDPFAKVPPEYRQPRLRPDLRSVYESPTTGKGRVRIVDPQSGRQFSFDEQEHFLFRAADGTAGLAQIQARLQEETGKAMPAEELRAFFRRLHILGLLAPRPTESAPQETGRRDQPGFQLRRKSGDGTGAGQAGSGKAELKKAGPGKLEAGKSDGKAEPGKAGPEPAGLRRRTAPASTTASEPAPAAPSGLRRRAEGAASPEQAASAAGAQNGAASPDRTNREKPSKPALRKSRKPALTEPAAQKPAPRKSEKPAAAKPVLKTSASKPA</sequence>
<feature type="region of interest" description="Disordered" evidence="1">
    <location>
        <begin position="1"/>
        <end position="39"/>
    </location>
</feature>
<organism evidence="2">
    <name type="scientific">marine sediment metagenome</name>
    <dbReference type="NCBI Taxonomy" id="412755"/>
    <lineage>
        <taxon>unclassified sequences</taxon>
        <taxon>metagenomes</taxon>
        <taxon>ecological metagenomes</taxon>
    </lineage>
</organism>
<comment type="caution">
    <text evidence="2">The sequence shown here is derived from an EMBL/GenBank/DDBJ whole genome shotgun (WGS) entry which is preliminary data.</text>
</comment>
<gene>
    <name evidence="2" type="ORF">LCGC14_1205270</name>
</gene>
<evidence type="ECO:0000313" key="2">
    <source>
        <dbReference type="EMBL" id="KKM93752.1"/>
    </source>
</evidence>
<dbReference type="AlphaFoldDB" id="A0A0F9PKE4"/>
<feature type="compositionally biased region" description="Basic and acidic residues" evidence="1">
    <location>
        <begin position="152"/>
        <end position="162"/>
    </location>
</feature>
<accession>A0A0F9PKE4</accession>
<feature type="compositionally biased region" description="Low complexity" evidence="1">
    <location>
        <begin position="200"/>
        <end position="220"/>
    </location>
</feature>
<name>A0A0F9PKE4_9ZZZZ</name>
<dbReference type="EMBL" id="LAZR01006226">
    <property type="protein sequence ID" value="KKM93752.1"/>
    <property type="molecule type" value="Genomic_DNA"/>
</dbReference>
<feature type="compositionally biased region" description="Basic and acidic residues" evidence="1">
    <location>
        <begin position="16"/>
        <end position="26"/>
    </location>
</feature>
<feature type="non-terminal residue" evidence="2">
    <location>
        <position position="272"/>
    </location>
</feature>
<feature type="compositionally biased region" description="Low complexity" evidence="1">
    <location>
        <begin position="177"/>
        <end position="192"/>
    </location>
</feature>
<evidence type="ECO:0008006" key="3">
    <source>
        <dbReference type="Google" id="ProtNLM"/>
    </source>
</evidence>
<proteinExistence type="predicted"/>
<reference evidence="2" key="1">
    <citation type="journal article" date="2015" name="Nature">
        <title>Complex archaea that bridge the gap between prokaryotes and eukaryotes.</title>
        <authorList>
            <person name="Spang A."/>
            <person name="Saw J.H."/>
            <person name="Jorgensen S.L."/>
            <person name="Zaremba-Niedzwiedzka K."/>
            <person name="Martijn J."/>
            <person name="Lind A.E."/>
            <person name="van Eijk R."/>
            <person name="Schleper C."/>
            <person name="Guy L."/>
            <person name="Ettema T.J."/>
        </authorList>
    </citation>
    <scope>NUCLEOTIDE SEQUENCE</scope>
</reference>
<evidence type="ECO:0000256" key="1">
    <source>
        <dbReference type="SAM" id="MobiDB-lite"/>
    </source>
</evidence>
<feature type="region of interest" description="Disordered" evidence="1">
    <location>
        <begin position="102"/>
        <end position="272"/>
    </location>
</feature>
<protein>
    <recommendedName>
        <fullName evidence="3">PqqD family protein</fullName>
    </recommendedName>
</protein>